<keyword evidence="4" id="KW-1185">Reference proteome</keyword>
<dbReference type="EMBL" id="JBJHQH010000011">
    <property type="protein sequence ID" value="MFK9092926.1"/>
    <property type="molecule type" value="Genomic_DNA"/>
</dbReference>
<accession>A0ABW8RHG8</accession>
<dbReference type="InterPro" id="IPR019076">
    <property type="entry name" value="Spore_lipoprot_YhcN/YlaJ-like"/>
</dbReference>
<dbReference type="InterPro" id="IPR014247">
    <property type="entry name" value="Spore_lipoprot_YhcN/YlaJ"/>
</dbReference>
<dbReference type="Pfam" id="PF09580">
    <property type="entry name" value="Spore_YhcN_YlaJ"/>
    <property type="match status" value="1"/>
</dbReference>
<sequence>MKKSLFVIGTLIFSLYLTGCAKNNVNDDVAYRNRNTMEPTRVNYNNPNNGGPAITGVDTSNRGLDRNRNNITNVRNDNTRNNQSKIRIADKAADKVTDLPEVDHANILVTDNNAYVAAKLDPSSRNELTSAIENKISRAVKSVDSDIDNVYVSVNPDFYDRMNTYAGDIRNGRPISGFMNEFSDTIRRIFPNAR</sequence>
<gene>
    <name evidence="3" type="ORF">ACJEBI_15740</name>
</gene>
<evidence type="ECO:0000313" key="3">
    <source>
        <dbReference type="EMBL" id="MFK9092926.1"/>
    </source>
</evidence>
<evidence type="ECO:0000256" key="1">
    <source>
        <dbReference type="SAM" id="MobiDB-lite"/>
    </source>
</evidence>
<feature type="signal peptide" evidence="2">
    <location>
        <begin position="1"/>
        <end position="21"/>
    </location>
</feature>
<feature type="region of interest" description="Disordered" evidence="1">
    <location>
        <begin position="38"/>
        <end position="68"/>
    </location>
</feature>
<reference evidence="3 4" key="1">
    <citation type="submission" date="2024-11" db="EMBL/GenBank/DDBJ databases">
        <authorList>
            <person name="Lucas J.A."/>
        </authorList>
    </citation>
    <scope>NUCLEOTIDE SEQUENCE [LARGE SCALE GENOMIC DNA]</scope>
    <source>
        <strain evidence="3 4">Z 5.4</strain>
    </source>
</reference>
<dbReference type="NCBIfam" id="TIGR02898">
    <property type="entry name" value="spore_YhcN_YlaJ"/>
    <property type="match status" value="1"/>
</dbReference>
<evidence type="ECO:0000313" key="4">
    <source>
        <dbReference type="Proteomes" id="UP001623041"/>
    </source>
</evidence>
<comment type="caution">
    <text evidence="3">The sequence shown here is derived from an EMBL/GenBank/DDBJ whole genome shotgun (WGS) entry which is preliminary data.</text>
</comment>
<feature type="chain" id="PRO_5045459970" evidence="2">
    <location>
        <begin position="22"/>
        <end position="194"/>
    </location>
</feature>
<dbReference type="RefSeq" id="WP_406581486.1">
    <property type="nucleotide sequence ID" value="NZ_JBJHQH010000011.1"/>
</dbReference>
<dbReference type="Proteomes" id="UP001623041">
    <property type="component" value="Unassembled WGS sequence"/>
</dbReference>
<keyword evidence="2" id="KW-0732">Signal</keyword>
<organism evidence="3 4">
    <name type="scientific">Bacillus salipaludis</name>
    <dbReference type="NCBI Taxonomy" id="2547811"/>
    <lineage>
        <taxon>Bacteria</taxon>
        <taxon>Bacillati</taxon>
        <taxon>Bacillota</taxon>
        <taxon>Bacilli</taxon>
        <taxon>Bacillales</taxon>
        <taxon>Bacillaceae</taxon>
        <taxon>Bacillus</taxon>
    </lineage>
</organism>
<name>A0ABW8RHG8_9BACI</name>
<proteinExistence type="predicted"/>
<protein>
    <submittedName>
        <fullName evidence="3">YhcN/YlaJ family sporulation lipoprotein</fullName>
    </submittedName>
</protein>
<evidence type="ECO:0000256" key="2">
    <source>
        <dbReference type="SAM" id="SignalP"/>
    </source>
</evidence>
<keyword evidence="3" id="KW-0449">Lipoprotein</keyword>
<feature type="compositionally biased region" description="Polar residues" evidence="1">
    <location>
        <begin position="38"/>
        <end position="49"/>
    </location>
</feature>